<dbReference type="PANTHER" id="PTHR18934">
    <property type="entry name" value="ATP-DEPENDENT RNA HELICASE"/>
    <property type="match status" value="1"/>
</dbReference>
<keyword evidence="2" id="KW-0378">Hydrolase</keyword>
<dbReference type="GeneTree" id="ENSGT00940000158721"/>
<dbReference type="GO" id="GO:0043009">
    <property type="term" value="P:chordate embryonic development"/>
    <property type="evidence" value="ECO:0007669"/>
    <property type="project" value="Ensembl"/>
</dbReference>
<evidence type="ECO:0000313" key="8">
    <source>
        <dbReference type="Proteomes" id="UP000694388"/>
    </source>
</evidence>
<proteinExistence type="predicted"/>
<dbReference type="FunFam" id="3.40.50.300:FF:000725">
    <property type="entry name" value="probable ATP-dependent RNA helicase DHX34"/>
    <property type="match status" value="1"/>
</dbReference>
<dbReference type="GO" id="GO:0016787">
    <property type="term" value="F:hydrolase activity"/>
    <property type="evidence" value="ECO:0007669"/>
    <property type="project" value="UniProtKB-KW"/>
</dbReference>
<dbReference type="Pfam" id="PF07717">
    <property type="entry name" value="OB_NTP_bind"/>
    <property type="match status" value="1"/>
</dbReference>
<dbReference type="Ensembl" id="ENSEBUT00000023741.1">
    <property type="protein sequence ID" value="ENSEBUP00000023165.1"/>
    <property type="gene ID" value="ENSEBUG00000014272.1"/>
</dbReference>
<protein>
    <submittedName>
        <fullName evidence="7">DEAH (Asp-Glu-Ala-His) box polypeptide 34</fullName>
    </submittedName>
</protein>
<evidence type="ECO:0000259" key="5">
    <source>
        <dbReference type="PROSITE" id="PS51192"/>
    </source>
</evidence>
<dbReference type="AlphaFoldDB" id="A0A8C4WZW7"/>
<dbReference type="Pfam" id="PF21010">
    <property type="entry name" value="HA2_C"/>
    <property type="match status" value="1"/>
</dbReference>
<keyword evidence="3" id="KW-0347">Helicase</keyword>
<keyword evidence="1" id="KW-0547">Nucleotide-binding</keyword>
<evidence type="ECO:0000256" key="2">
    <source>
        <dbReference type="ARBA" id="ARBA00022801"/>
    </source>
</evidence>
<name>A0A8C4WZW7_EPTBU</name>
<dbReference type="InterPro" id="IPR011545">
    <property type="entry name" value="DEAD/DEAH_box_helicase_dom"/>
</dbReference>
<organism evidence="7 8">
    <name type="scientific">Eptatretus burgeri</name>
    <name type="common">Inshore hagfish</name>
    <dbReference type="NCBI Taxonomy" id="7764"/>
    <lineage>
        <taxon>Eukaryota</taxon>
        <taxon>Metazoa</taxon>
        <taxon>Chordata</taxon>
        <taxon>Craniata</taxon>
        <taxon>Vertebrata</taxon>
        <taxon>Cyclostomata</taxon>
        <taxon>Myxini</taxon>
        <taxon>Myxiniformes</taxon>
        <taxon>Myxinidae</taxon>
        <taxon>Eptatretinae</taxon>
        <taxon>Eptatretus</taxon>
    </lineage>
</organism>
<dbReference type="Pfam" id="PF00270">
    <property type="entry name" value="DEAD"/>
    <property type="match status" value="1"/>
</dbReference>
<evidence type="ECO:0000256" key="1">
    <source>
        <dbReference type="ARBA" id="ARBA00022741"/>
    </source>
</evidence>
<evidence type="ECO:0000313" key="7">
    <source>
        <dbReference type="Ensembl" id="ENSEBUP00000023165.1"/>
    </source>
</evidence>
<dbReference type="CDD" id="cd18791">
    <property type="entry name" value="SF2_C_RHA"/>
    <property type="match status" value="1"/>
</dbReference>
<feature type="domain" description="Helicase C-terminal" evidence="6">
    <location>
        <begin position="332"/>
        <end position="500"/>
    </location>
</feature>
<dbReference type="GO" id="GO:0004386">
    <property type="term" value="F:helicase activity"/>
    <property type="evidence" value="ECO:0007669"/>
    <property type="project" value="UniProtKB-KW"/>
</dbReference>
<dbReference type="Pfam" id="PF04408">
    <property type="entry name" value="WHD_HA2"/>
    <property type="match status" value="1"/>
</dbReference>
<dbReference type="SUPFAM" id="SSF52540">
    <property type="entry name" value="P-loop containing nucleoside triphosphate hydrolases"/>
    <property type="match status" value="1"/>
</dbReference>
<dbReference type="FunFam" id="3.40.50.300:FF:000540">
    <property type="entry name" value="probable ATP-dependent RNA helicase DHX34"/>
    <property type="match status" value="1"/>
</dbReference>
<dbReference type="InterPro" id="IPR001650">
    <property type="entry name" value="Helicase_C-like"/>
</dbReference>
<dbReference type="GO" id="GO:0003723">
    <property type="term" value="F:RNA binding"/>
    <property type="evidence" value="ECO:0007669"/>
    <property type="project" value="TreeGrafter"/>
</dbReference>
<dbReference type="Gene3D" id="1.20.120.1080">
    <property type="match status" value="1"/>
</dbReference>
<dbReference type="InterPro" id="IPR007502">
    <property type="entry name" value="Helicase-assoc_dom"/>
</dbReference>
<dbReference type="GO" id="GO:0005524">
    <property type="term" value="F:ATP binding"/>
    <property type="evidence" value="ECO:0007669"/>
    <property type="project" value="UniProtKB-KW"/>
</dbReference>
<dbReference type="Proteomes" id="UP000694388">
    <property type="component" value="Unplaced"/>
</dbReference>
<dbReference type="SMART" id="SM00490">
    <property type="entry name" value="HELICc"/>
    <property type="match status" value="1"/>
</dbReference>
<accession>A0A8C4WZW7</accession>
<dbReference type="Pfam" id="PF24485">
    <property type="entry name" value="zf-C2H2_DHX34"/>
    <property type="match status" value="1"/>
</dbReference>
<dbReference type="Pfam" id="PF00271">
    <property type="entry name" value="Helicase_C"/>
    <property type="match status" value="1"/>
</dbReference>
<dbReference type="SMART" id="SM00487">
    <property type="entry name" value="DEXDc"/>
    <property type="match status" value="1"/>
</dbReference>
<dbReference type="PROSITE" id="PS51194">
    <property type="entry name" value="HELICASE_CTER"/>
    <property type="match status" value="1"/>
</dbReference>
<keyword evidence="8" id="KW-1185">Reference proteome</keyword>
<reference evidence="7" key="2">
    <citation type="submission" date="2025-09" db="UniProtKB">
        <authorList>
            <consortium name="Ensembl"/>
        </authorList>
    </citation>
    <scope>IDENTIFICATION</scope>
</reference>
<dbReference type="InterPro" id="IPR027417">
    <property type="entry name" value="P-loop_NTPase"/>
</dbReference>
<dbReference type="InterPro" id="IPR011709">
    <property type="entry name" value="DEAD-box_helicase_OB_fold"/>
</dbReference>
<reference evidence="7" key="1">
    <citation type="submission" date="2025-08" db="UniProtKB">
        <authorList>
            <consortium name="Ensembl"/>
        </authorList>
    </citation>
    <scope>IDENTIFICATION</scope>
</reference>
<evidence type="ECO:0000256" key="3">
    <source>
        <dbReference type="ARBA" id="ARBA00022806"/>
    </source>
</evidence>
<dbReference type="PANTHER" id="PTHR18934:SF221">
    <property type="entry name" value="ATP-DEPENDENT RNA HELICASE DHX34-RELATED"/>
    <property type="match status" value="1"/>
</dbReference>
<feature type="domain" description="Helicase ATP-binding" evidence="5">
    <location>
        <begin position="136"/>
        <end position="296"/>
    </location>
</feature>
<dbReference type="GO" id="GO:2000623">
    <property type="term" value="P:negative regulation of nuclear-transcribed mRNA catabolic process, nonsense-mediated decay"/>
    <property type="evidence" value="ECO:0007669"/>
    <property type="project" value="Ensembl"/>
</dbReference>
<sequence>MDRGESRSRLDAEFFTDDDYVRKGTREYEDFWRFASRWKSFKRRRRATADASECRMVGVLKSAGESLDLPRTYDPALRLNVLLEGRGRRADPELAESLSVLHHYLDFSQRQRLGKLSKLLRDQRNLPIWPYRDAIVRAVQGHPLVLIAGDTGCGKSTQVPRYLLTAGHENIACTQPRRIACVSLCKRVAYETLGRGGSRVGFQIRFDSSRTSATKILFLTEGLLLRQAQRDACLSRYNVVVVDEVHERHLHCDFLLGLLRRVLSQRHDLKVVLMSATINVGLFSRYFDAAPVIRVPGRLFPIKVIYRPIPPEEQAGKTERLDPRPYLRILQTIDEKYCAEERGDLLMFLSGMAEISAIADAVRSYAADTKRWIVLALHSSLSAEEQDKVFDNPPEGVRKCIISTNIAETSVTIDGVRFIVDSGKVKEMNFDKTSKMQRLQEFWISQASAEQRKGRAGRTGPGICWRLYAESDYDAFTAYAVPEILRLPLDSLVLQMKSMSMGDPRVFPFIEPPESTSLESSMTFLKEQGALDEHEELTAMGRVLAMLPLDVIAGKVLITGSLFSVLEPVLTVAAALSVQSPFVRSAFTNPEFSRARHSLESNHGDPFTLLNAFNEWVHVKAEGRASSRKWSRRHGLEEQRLYEIANLRRQYKELLQQYGLCDNDDNYKPRRFEPKQIQERRRLRQLRSEQCGLRKAKVLRLEDGMDTFDGDDETPDGQNTNMLHELQDLKFKLRHDLNQLQASSQCSRALTLQQVNLLKMVLSSGLYPQVAIPDENNTTRGITDQVCISRVCTQDILLKRTLCCLAPTVIEYSCQILQLFHTRRKQFVVLHPNSVFANDPKILLAHDDHKSEGPDSSKPGFGVDPQLLVYVSFLETTKPYLVNVFRAPAIQVLLQFSSSLDTNTDCRKVVVDSWLEISFEDSEEAQKLLWAAVRLRSAWSELLKAHLQGRASSQGCGKLASTLSCKLAEFLAVQVKYKLRRLSCLEAQNLYVGPGVNGGKFSTEGLIPIGQSKPHPNKGGTAVNDFLTYNCLVEDKTLFGECLRVFWTCPICSLHFPLTPLEKLQHMEACTLAAPAEHEEGQEEKKSSSSSHLQQLYHCASCEQDLLLTPMEIIKHRRTHK</sequence>
<dbReference type="Gene3D" id="3.40.50.300">
    <property type="entry name" value="P-loop containing nucleotide triphosphate hydrolases"/>
    <property type="match status" value="2"/>
</dbReference>
<dbReference type="InterPro" id="IPR056382">
    <property type="entry name" value="DHX34_Znf-C2H2"/>
</dbReference>
<dbReference type="InterPro" id="IPR048333">
    <property type="entry name" value="HA2_WH"/>
</dbReference>
<evidence type="ECO:0000256" key="4">
    <source>
        <dbReference type="ARBA" id="ARBA00022840"/>
    </source>
</evidence>
<dbReference type="SMART" id="SM00847">
    <property type="entry name" value="HA2"/>
    <property type="match status" value="1"/>
</dbReference>
<dbReference type="InterPro" id="IPR014001">
    <property type="entry name" value="Helicase_ATP-bd"/>
</dbReference>
<evidence type="ECO:0000259" key="6">
    <source>
        <dbReference type="PROSITE" id="PS51194"/>
    </source>
</evidence>
<dbReference type="PROSITE" id="PS51192">
    <property type="entry name" value="HELICASE_ATP_BIND_1"/>
    <property type="match status" value="1"/>
</dbReference>
<dbReference type="GO" id="GO:0000184">
    <property type="term" value="P:nuclear-transcribed mRNA catabolic process, nonsense-mediated decay"/>
    <property type="evidence" value="ECO:0007669"/>
    <property type="project" value="Ensembl"/>
</dbReference>
<keyword evidence="4" id="KW-0067">ATP-binding</keyword>